<dbReference type="KEGG" id="ffu:CLAFUR5_07489"/>
<sequence length="410" mass="45314">MSAAPDSHLIIRALFGDPERAADQNAVPAADEPLAAQVVSICVSLLTMPVLGACLTRRIERVKKWSRLPVSAWLLLLIYIDSFLFIFVTAVLKDIGLNESPGLCDGAILLCLMCYMSTKILIYTFLVEKAWVVRGCLQRRLESKLYLFNCFGMLLPYGVAVVLNFVWRVSFLDTNGLCHIGMEKRAVMPLIIFEAVVNLYLNILFIIPLRKLYSYRHGNGKMRTLALRTFVGSCATLMSSVVNLTILMTSNGEPGWICLLLCNLDILFCVLVLHWVTTFDSVGSTHGDSTCSCSHASHTTALSQQLPTIQVPEPVMSKRRKMFGIDDDLHGFPDECWKAHPWTFAKSMGSPVCDGHHAKCEGGEVMELGEDAITPVRDGGQVERGVLEVCGSVDLNESQSLRRALQGSKP</sequence>
<keyword evidence="1" id="KW-0472">Membrane</keyword>
<dbReference type="GeneID" id="71987367"/>
<keyword evidence="1" id="KW-1133">Transmembrane helix</keyword>
<dbReference type="EMBL" id="CP090168">
    <property type="protein sequence ID" value="UJO19085.1"/>
    <property type="molecule type" value="Genomic_DNA"/>
</dbReference>
<feature type="transmembrane region" description="Helical" evidence="1">
    <location>
        <begin position="254"/>
        <end position="276"/>
    </location>
</feature>
<gene>
    <name evidence="2" type="ORF">CLAFUR5_07489</name>
</gene>
<accession>A0A9Q8PAV0</accession>
<feature type="transmembrane region" description="Helical" evidence="1">
    <location>
        <begin position="68"/>
        <end position="92"/>
    </location>
</feature>
<feature type="transmembrane region" description="Helical" evidence="1">
    <location>
        <begin position="230"/>
        <end position="248"/>
    </location>
</feature>
<keyword evidence="1" id="KW-0812">Transmembrane</keyword>
<dbReference type="PANTHER" id="PTHR38848:SF3">
    <property type="entry name" value="G-PROTEIN COUPLED RECEPTORS FAMILY 3 PROFILE DOMAIN-CONTAINING PROTEIN"/>
    <property type="match status" value="1"/>
</dbReference>
<evidence type="ECO:0000256" key="1">
    <source>
        <dbReference type="SAM" id="Phobius"/>
    </source>
</evidence>
<dbReference type="AlphaFoldDB" id="A0A9Q8PAV0"/>
<dbReference type="OrthoDB" id="3210850at2759"/>
<proteinExistence type="predicted"/>
<feature type="transmembrane region" description="Helical" evidence="1">
    <location>
        <begin position="34"/>
        <end position="56"/>
    </location>
</feature>
<organism evidence="2 3">
    <name type="scientific">Passalora fulva</name>
    <name type="common">Tomato leaf mold</name>
    <name type="synonym">Cladosporium fulvum</name>
    <dbReference type="NCBI Taxonomy" id="5499"/>
    <lineage>
        <taxon>Eukaryota</taxon>
        <taxon>Fungi</taxon>
        <taxon>Dikarya</taxon>
        <taxon>Ascomycota</taxon>
        <taxon>Pezizomycotina</taxon>
        <taxon>Dothideomycetes</taxon>
        <taxon>Dothideomycetidae</taxon>
        <taxon>Mycosphaerellales</taxon>
        <taxon>Mycosphaerellaceae</taxon>
        <taxon>Fulvia</taxon>
    </lineage>
</organism>
<evidence type="ECO:0008006" key="4">
    <source>
        <dbReference type="Google" id="ProtNLM"/>
    </source>
</evidence>
<evidence type="ECO:0000313" key="2">
    <source>
        <dbReference type="EMBL" id="UJO19085.1"/>
    </source>
</evidence>
<reference evidence="2" key="1">
    <citation type="submission" date="2021-12" db="EMBL/GenBank/DDBJ databases">
        <authorList>
            <person name="Zaccaron A."/>
            <person name="Stergiopoulos I."/>
        </authorList>
    </citation>
    <scope>NUCLEOTIDE SEQUENCE</scope>
    <source>
        <strain evidence="2">Race5_Kim</strain>
    </source>
</reference>
<protein>
    <recommendedName>
        <fullName evidence="4">Transmembrane protein</fullName>
    </recommendedName>
</protein>
<reference evidence="2" key="2">
    <citation type="journal article" date="2022" name="Microb. Genom.">
        <title>A chromosome-scale genome assembly of the tomato pathogen Cladosporium fulvum reveals a compartmentalized genome architecture and the presence of a dispensable chromosome.</title>
        <authorList>
            <person name="Zaccaron A.Z."/>
            <person name="Chen L.H."/>
            <person name="Samaras A."/>
            <person name="Stergiopoulos I."/>
        </authorList>
    </citation>
    <scope>NUCLEOTIDE SEQUENCE</scope>
    <source>
        <strain evidence="2">Race5_Kim</strain>
    </source>
</reference>
<dbReference type="Proteomes" id="UP000756132">
    <property type="component" value="Chromosome 6"/>
</dbReference>
<feature type="transmembrane region" description="Helical" evidence="1">
    <location>
        <begin position="107"/>
        <end position="126"/>
    </location>
</feature>
<dbReference type="PANTHER" id="PTHR38848">
    <property type="entry name" value="G-PROTEIN COUPLED RECEPTORS FAMILY 3 PROFILE DOMAIN-CONTAINING PROTEIN"/>
    <property type="match status" value="1"/>
</dbReference>
<keyword evidence="3" id="KW-1185">Reference proteome</keyword>
<name>A0A9Q8PAV0_PASFU</name>
<feature type="transmembrane region" description="Helical" evidence="1">
    <location>
        <begin position="187"/>
        <end position="209"/>
    </location>
</feature>
<feature type="transmembrane region" description="Helical" evidence="1">
    <location>
        <begin position="146"/>
        <end position="167"/>
    </location>
</feature>
<evidence type="ECO:0000313" key="3">
    <source>
        <dbReference type="Proteomes" id="UP000756132"/>
    </source>
</evidence>
<dbReference type="RefSeq" id="XP_047763451.1">
    <property type="nucleotide sequence ID" value="XM_047906637.1"/>
</dbReference>